<evidence type="ECO:0000256" key="4">
    <source>
        <dbReference type="ARBA" id="ARBA00022840"/>
    </source>
</evidence>
<dbReference type="GO" id="GO:0006400">
    <property type="term" value="P:tRNA modification"/>
    <property type="evidence" value="ECO:0007669"/>
    <property type="project" value="UniProtKB-UniRule"/>
</dbReference>
<dbReference type="InterPro" id="IPR012094">
    <property type="entry name" value="tRNA_Ile_lys_synt"/>
</dbReference>
<dbReference type="EMBL" id="CP036532">
    <property type="protein sequence ID" value="QBK31720.1"/>
    <property type="molecule type" value="Genomic_DNA"/>
</dbReference>
<keyword evidence="4 6" id="KW-0067">ATP-binding</keyword>
<dbReference type="PANTHER" id="PTHR43033:SF1">
    <property type="entry name" value="TRNA(ILE)-LYSIDINE SYNTHASE-RELATED"/>
    <property type="match status" value="1"/>
</dbReference>
<evidence type="ECO:0000313" key="9">
    <source>
        <dbReference type="Proteomes" id="UP000293719"/>
    </source>
</evidence>
<dbReference type="InterPro" id="IPR014729">
    <property type="entry name" value="Rossmann-like_a/b/a_fold"/>
</dbReference>
<comment type="function">
    <text evidence="6">Ligates lysine onto the cytidine present at position 34 of the AUA codon-specific tRNA(Ile) that contains the anticodon CAU, in an ATP-dependent manner. Cytidine is converted to lysidine, thus changing the amino acid specificity of the tRNA from methionine to isoleucine.</text>
</comment>
<dbReference type="SUPFAM" id="SSF52402">
    <property type="entry name" value="Adenine nucleotide alpha hydrolases-like"/>
    <property type="match status" value="1"/>
</dbReference>
<name>A0A4P6V561_9HYPH</name>
<proteinExistence type="inferred from homology"/>
<dbReference type="NCBIfam" id="TIGR02432">
    <property type="entry name" value="lysidine_TilS_N"/>
    <property type="match status" value="1"/>
</dbReference>
<dbReference type="RefSeq" id="WP_131617374.1">
    <property type="nucleotide sequence ID" value="NZ_CP036532.1"/>
</dbReference>
<evidence type="ECO:0000256" key="2">
    <source>
        <dbReference type="ARBA" id="ARBA00022694"/>
    </source>
</evidence>
<dbReference type="AlphaFoldDB" id="A0A4P6V561"/>
<keyword evidence="3 6" id="KW-0547">Nucleotide-binding</keyword>
<dbReference type="EC" id="6.3.4.19" evidence="6"/>
<dbReference type="Proteomes" id="UP000293719">
    <property type="component" value="Chromosome"/>
</dbReference>
<evidence type="ECO:0000259" key="7">
    <source>
        <dbReference type="Pfam" id="PF01171"/>
    </source>
</evidence>
<evidence type="ECO:0000256" key="1">
    <source>
        <dbReference type="ARBA" id="ARBA00022598"/>
    </source>
</evidence>
<dbReference type="GO" id="GO:0005737">
    <property type="term" value="C:cytoplasm"/>
    <property type="evidence" value="ECO:0007669"/>
    <property type="project" value="UniProtKB-SubCell"/>
</dbReference>
<dbReference type="PANTHER" id="PTHR43033">
    <property type="entry name" value="TRNA(ILE)-LYSIDINE SYNTHASE-RELATED"/>
    <property type="match status" value="1"/>
</dbReference>
<comment type="catalytic activity">
    <reaction evidence="5 6">
        <text>cytidine(34) in tRNA(Ile2) + L-lysine + ATP = lysidine(34) in tRNA(Ile2) + AMP + diphosphate + H(+)</text>
        <dbReference type="Rhea" id="RHEA:43744"/>
        <dbReference type="Rhea" id="RHEA-COMP:10625"/>
        <dbReference type="Rhea" id="RHEA-COMP:10670"/>
        <dbReference type="ChEBI" id="CHEBI:15378"/>
        <dbReference type="ChEBI" id="CHEBI:30616"/>
        <dbReference type="ChEBI" id="CHEBI:32551"/>
        <dbReference type="ChEBI" id="CHEBI:33019"/>
        <dbReference type="ChEBI" id="CHEBI:82748"/>
        <dbReference type="ChEBI" id="CHEBI:83665"/>
        <dbReference type="ChEBI" id="CHEBI:456215"/>
        <dbReference type="EC" id="6.3.4.19"/>
    </reaction>
</comment>
<dbReference type="CDD" id="cd01992">
    <property type="entry name" value="TilS_N"/>
    <property type="match status" value="1"/>
</dbReference>
<dbReference type="InterPro" id="IPR011063">
    <property type="entry name" value="TilS/TtcA_N"/>
</dbReference>
<comment type="similarity">
    <text evidence="6">Belongs to the tRNA(Ile)-lysidine synthase family.</text>
</comment>
<dbReference type="GO" id="GO:0005524">
    <property type="term" value="F:ATP binding"/>
    <property type="evidence" value="ECO:0007669"/>
    <property type="project" value="UniProtKB-UniRule"/>
</dbReference>
<evidence type="ECO:0000256" key="6">
    <source>
        <dbReference type="HAMAP-Rule" id="MF_01161"/>
    </source>
</evidence>
<keyword evidence="2 6" id="KW-0819">tRNA processing</keyword>
<evidence type="ECO:0000313" key="8">
    <source>
        <dbReference type="EMBL" id="QBK31720.1"/>
    </source>
</evidence>
<accession>A0A4P6V561</accession>
<gene>
    <name evidence="6 8" type="primary">tilS</name>
    <name evidence="8" type="ORF">E0E05_14560</name>
</gene>
<dbReference type="Pfam" id="PF01171">
    <property type="entry name" value="ATP_bind_3"/>
    <property type="match status" value="1"/>
</dbReference>
<dbReference type="GO" id="GO:0032267">
    <property type="term" value="F:tRNA(Ile)-lysidine synthase activity"/>
    <property type="evidence" value="ECO:0007669"/>
    <property type="project" value="UniProtKB-EC"/>
</dbReference>
<evidence type="ECO:0000256" key="5">
    <source>
        <dbReference type="ARBA" id="ARBA00048539"/>
    </source>
</evidence>
<feature type="domain" description="tRNA(Ile)-lysidine/2-thiocytidine synthase N-terminal" evidence="7">
    <location>
        <begin position="33"/>
        <end position="213"/>
    </location>
</feature>
<dbReference type="HAMAP" id="MF_01161">
    <property type="entry name" value="tRNA_Ile_lys_synt"/>
    <property type="match status" value="1"/>
</dbReference>
<keyword evidence="6" id="KW-0963">Cytoplasm</keyword>
<comment type="subcellular location">
    <subcellularLocation>
        <location evidence="6">Cytoplasm</location>
    </subcellularLocation>
</comment>
<reference evidence="8 9" key="1">
    <citation type="journal article" date="2017" name="Int. J. Syst. Evol. Microbiol.">
        <title>Roseitalea porphyridii gen. nov., sp. nov., isolated from a red alga, and reclassification of Hoeflea suaedae Chung et al. 2013 as Pseudohoeflea suaedae gen. nov., comb. nov.</title>
        <authorList>
            <person name="Hyeon J.W."/>
            <person name="Jeong S.E."/>
            <person name="Baek K."/>
            <person name="Jeon C.O."/>
        </authorList>
    </citation>
    <scope>NUCLEOTIDE SEQUENCE [LARGE SCALE GENOMIC DNA]</scope>
    <source>
        <strain evidence="8 9">MA7-20</strain>
    </source>
</reference>
<keyword evidence="1 6" id="KW-0436">Ligase</keyword>
<sequence length="381" mass="40910">MLTTAPALADETGVDRAVHDALGRIAFAPRRPVIVALSGGGDSTALVHITHAFVRSSRADVPLIAATVDHGLRPESADEARAVARSCADFGVRHVTERWADRPATGLQQAARLARYRLLTDLARCEGASIVLTGHTADDQAETLAMRRARATDGPGLAGIDEATLSERAVWFARPLLETQRTDLRAWLSARSIGWLDDPSNRDPSFERVRVRAALKPADRAALNAEASRRAERRRALARAGAACLNDRLVWRMDDGALTVDPAGIAAHGTDARIAAMAAALAWTGRLEHQPPTGHAERALAFCAEAESGAALTIAGCLMRKRDRLVRLVPEARNRRSAAMRGFDRLLPAADWPLAAALARLHGAALYPPPPFTNLQTIAAH</sequence>
<dbReference type="KEGG" id="rpod:E0E05_14560"/>
<dbReference type="GeneID" id="90768527"/>
<comment type="domain">
    <text evidence="6">The N-terminal region contains the highly conserved SGGXDS motif, predicted to be a P-loop motif involved in ATP binding.</text>
</comment>
<dbReference type="Gene3D" id="3.40.50.620">
    <property type="entry name" value="HUPs"/>
    <property type="match status" value="1"/>
</dbReference>
<evidence type="ECO:0000256" key="3">
    <source>
        <dbReference type="ARBA" id="ARBA00022741"/>
    </source>
</evidence>
<dbReference type="OrthoDB" id="9807403at2"/>
<dbReference type="InterPro" id="IPR012795">
    <property type="entry name" value="tRNA_Ile_lys_synt_N"/>
</dbReference>
<feature type="binding site" evidence="6">
    <location>
        <begin position="38"/>
        <end position="43"/>
    </location>
    <ligand>
        <name>ATP</name>
        <dbReference type="ChEBI" id="CHEBI:30616"/>
    </ligand>
</feature>
<protein>
    <recommendedName>
        <fullName evidence="6">tRNA(Ile)-lysidine synthase</fullName>
        <ecNumber evidence="6">6.3.4.19</ecNumber>
    </recommendedName>
    <alternativeName>
        <fullName evidence="6">tRNA(Ile)-2-lysyl-cytidine synthase</fullName>
    </alternativeName>
    <alternativeName>
        <fullName evidence="6">tRNA(Ile)-lysidine synthetase</fullName>
    </alternativeName>
</protein>
<organism evidence="8 9">
    <name type="scientific">Roseitalea porphyridii</name>
    <dbReference type="NCBI Taxonomy" id="1852022"/>
    <lineage>
        <taxon>Bacteria</taxon>
        <taxon>Pseudomonadati</taxon>
        <taxon>Pseudomonadota</taxon>
        <taxon>Alphaproteobacteria</taxon>
        <taxon>Hyphomicrobiales</taxon>
        <taxon>Ahrensiaceae</taxon>
        <taxon>Roseitalea</taxon>
    </lineage>
</organism>
<keyword evidence="9" id="KW-1185">Reference proteome</keyword>